<keyword evidence="3" id="KW-0540">Nuclease</keyword>
<dbReference type="GO" id="GO:0006308">
    <property type="term" value="P:DNA catabolic process"/>
    <property type="evidence" value="ECO:0007669"/>
    <property type="project" value="UniProtKB-UniRule"/>
</dbReference>
<evidence type="ECO:0000313" key="8">
    <source>
        <dbReference type="Proteomes" id="UP000651668"/>
    </source>
</evidence>
<evidence type="ECO:0000256" key="2">
    <source>
        <dbReference type="ARBA" id="ARBA00022490"/>
    </source>
</evidence>
<dbReference type="EMBL" id="BMIL01000003">
    <property type="protein sequence ID" value="GGC60462.1"/>
    <property type="molecule type" value="Genomic_DNA"/>
</dbReference>
<reference evidence="7" key="2">
    <citation type="submission" date="2020-09" db="EMBL/GenBank/DDBJ databases">
        <authorList>
            <person name="Sun Q."/>
            <person name="Zhou Y."/>
        </authorList>
    </citation>
    <scope>NUCLEOTIDE SEQUENCE</scope>
    <source>
        <strain evidence="7">CGMCC 1.15343</strain>
    </source>
</reference>
<gene>
    <name evidence="7" type="ORF">GCM10011387_12610</name>
</gene>
<dbReference type="NCBIfam" id="TIGR01280">
    <property type="entry name" value="xseB"/>
    <property type="match status" value="1"/>
</dbReference>
<keyword evidence="2" id="KW-0963">Cytoplasm</keyword>
<dbReference type="GO" id="GO:0009318">
    <property type="term" value="C:exodeoxyribonuclease VII complex"/>
    <property type="evidence" value="ECO:0007669"/>
    <property type="project" value="UniProtKB-UniRule"/>
</dbReference>
<proteinExistence type="inferred from homology"/>
<name>A0A916U4Q3_9SPHI</name>
<protein>
    <recommendedName>
        <fullName evidence="6">Exodeoxyribonuclease VII small subunit</fullName>
        <ecNumber evidence="6">3.1.11.6</ecNumber>
    </recommendedName>
</protein>
<comment type="caution">
    <text evidence="7">The sequence shown here is derived from an EMBL/GenBank/DDBJ whole genome shotgun (WGS) entry which is preliminary data.</text>
</comment>
<accession>A0A916U4Q3</accession>
<dbReference type="GO" id="GO:0008855">
    <property type="term" value="F:exodeoxyribonuclease VII activity"/>
    <property type="evidence" value="ECO:0007669"/>
    <property type="project" value="UniProtKB-UniRule"/>
</dbReference>
<dbReference type="Pfam" id="PF02609">
    <property type="entry name" value="Exonuc_VII_S"/>
    <property type="match status" value="1"/>
</dbReference>
<reference evidence="7" key="1">
    <citation type="journal article" date="2014" name="Int. J. Syst. Evol. Microbiol.">
        <title>Complete genome sequence of Corynebacterium casei LMG S-19264T (=DSM 44701T), isolated from a smear-ripened cheese.</title>
        <authorList>
            <consortium name="US DOE Joint Genome Institute (JGI-PGF)"/>
            <person name="Walter F."/>
            <person name="Albersmeier A."/>
            <person name="Kalinowski J."/>
            <person name="Ruckert C."/>
        </authorList>
    </citation>
    <scope>NUCLEOTIDE SEQUENCE</scope>
    <source>
        <strain evidence="7">CGMCC 1.15343</strain>
    </source>
</reference>
<keyword evidence="4" id="KW-0378">Hydrolase</keyword>
<sequence length="68" mass="7850">MEEITYESAYQELEDITRAIENEAVSVDVLALKVKRASFLIEFCQKKLRQTEEEVGNIIRKIEGDTSK</sequence>
<evidence type="ECO:0000256" key="4">
    <source>
        <dbReference type="ARBA" id="ARBA00022801"/>
    </source>
</evidence>
<dbReference type="InterPro" id="IPR003761">
    <property type="entry name" value="Exonuc_VII_S"/>
</dbReference>
<evidence type="ECO:0000256" key="3">
    <source>
        <dbReference type="ARBA" id="ARBA00022722"/>
    </source>
</evidence>
<dbReference type="AlphaFoldDB" id="A0A916U4Q3"/>
<keyword evidence="8" id="KW-1185">Reference proteome</keyword>
<evidence type="ECO:0000256" key="5">
    <source>
        <dbReference type="ARBA" id="ARBA00022839"/>
    </source>
</evidence>
<dbReference type="InterPro" id="IPR037004">
    <property type="entry name" value="Exonuc_VII_ssu_sf"/>
</dbReference>
<dbReference type="Proteomes" id="UP000651668">
    <property type="component" value="Unassembled WGS sequence"/>
</dbReference>
<evidence type="ECO:0000313" key="7">
    <source>
        <dbReference type="EMBL" id="GGC60462.1"/>
    </source>
</evidence>
<dbReference type="SUPFAM" id="SSF116842">
    <property type="entry name" value="XseB-like"/>
    <property type="match status" value="1"/>
</dbReference>
<evidence type="ECO:0000256" key="6">
    <source>
        <dbReference type="NCBIfam" id="TIGR01280"/>
    </source>
</evidence>
<comment type="similarity">
    <text evidence="1">Belongs to the XseB family.</text>
</comment>
<evidence type="ECO:0000256" key="1">
    <source>
        <dbReference type="ARBA" id="ARBA00009998"/>
    </source>
</evidence>
<keyword evidence="5" id="KW-0269">Exonuclease</keyword>
<dbReference type="RefSeq" id="WP_188626006.1">
    <property type="nucleotide sequence ID" value="NZ_BMIL01000003.1"/>
</dbReference>
<dbReference type="EC" id="3.1.11.6" evidence="6"/>
<dbReference type="Gene3D" id="1.10.287.1040">
    <property type="entry name" value="Exonuclease VII, small subunit"/>
    <property type="match status" value="1"/>
</dbReference>
<organism evidence="7 8">
    <name type="scientific">Pedobacter quisquiliarum</name>
    <dbReference type="NCBI Taxonomy" id="1834438"/>
    <lineage>
        <taxon>Bacteria</taxon>
        <taxon>Pseudomonadati</taxon>
        <taxon>Bacteroidota</taxon>
        <taxon>Sphingobacteriia</taxon>
        <taxon>Sphingobacteriales</taxon>
        <taxon>Sphingobacteriaceae</taxon>
        <taxon>Pedobacter</taxon>
    </lineage>
</organism>